<evidence type="ECO:0000256" key="1">
    <source>
        <dbReference type="ARBA" id="ARBA00004141"/>
    </source>
</evidence>
<comment type="subcellular location">
    <subcellularLocation>
        <location evidence="1">Membrane</location>
        <topology evidence="1">Multi-pass membrane protein</topology>
    </subcellularLocation>
</comment>
<evidence type="ECO:0000256" key="5">
    <source>
        <dbReference type="ARBA" id="ARBA00023136"/>
    </source>
</evidence>
<dbReference type="Proteomes" id="UP001596137">
    <property type="component" value="Unassembled WGS sequence"/>
</dbReference>
<dbReference type="EMBL" id="JBHSRF010000026">
    <property type="protein sequence ID" value="MFC6083297.1"/>
    <property type="molecule type" value="Genomic_DNA"/>
</dbReference>
<dbReference type="InterPro" id="IPR001248">
    <property type="entry name" value="Pur-cyt_permease"/>
</dbReference>
<evidence type="ECO:0000313" key="9">
    <source>
        <dbReference type="Proteomes" id="UP001596137"/>
    </source>
</evidence>
<feature type="transmembrane region" description="Helical" evidence="7">
    <location>
        <begin position="52"/>
        <end position="79"/>
    </location>
</feature>
<evidence type="ECO:0000256" key="6">
    <source>
        <dbReference type="SAM" id="MobiDB-lite"/>
    </source>
</evidence>
<evidence type="ECO:0000256" key="4">
    <source>
        <dbReference type="ARBA" id="ARBA00022989"/>
    </source>
</evidence>
<keyword evidence="3 7" id="KW-0812">Transmembrane</keyword>
<keyword evidence="9" id="KW-1185">Reference proteome</keyword>
<proteinExistence type="inferred from homology"/>
<dbReference type="PANTHER" id="PTHR30569:SF0">
    <property type="entry name" value="CYTOSINE PERMEASE"/>
    <property type="match status" value="1"/>
</dbReference>
<feature type="transmembrane region" description="Helical" evidence="7">
    <location>
        <begin position="329"/>
        <end position="353"/>
    </location>
</feature>
<gene>
    <name evidence="8" type="ORF">ACFP1K_19145</name>
</gene>
<name>A0ABW1NKN9_9ACTN</name>
<feature type="transmembrane region" description="Helical" evidence="7">
    <location>
        <begin position="28"/>
        <end position="46"/>
    </location>
</feature>
<sequence>MTAAVDEAPLTLDQAPPKTLGALDQGAFWANLGVSLLGFSGALLLLDPLGGAPLGIGAAVLAAVVGSLIGTAMVGLAAVPGARTGAPAMVLLRGLFGARLSYVPTVLNIVQMFGWGAFELWVIATGAQAIFGDAVPYQIWVVAAGALTVGLTIRPLGMIRLLRRFVTAGVVVAMIWLTVALVRQAPSLGTGSWTAFAPAVDYVIALSVSWVPVAADYARHSRSGRAAFGGVVTGYTIAQVACLVLGILALALVGNDPGRVWEAFVAVPLGGLFFGVLVLRETDQSFANVYSTAMSLQNLMPRVDRRVLSVAVGALTTVIALFADVNSYGAFLGVIGAVFVPMFAVLAVDYFLLGGSARWDTSAAAPARWVMIVPWVLGFVAYWLVTAVPTLDPWDAWWATVRESVGFERQPWMNAALAAFLVAALVTLVTRFLPGGAAAPSRRDPRRTSRDDPAPR</sequence>
<reference evidence="9" key="1">
    <citation type="journal article" date="2019" name="Int. J. Syst. Evol. Microbiol.">
        <title>The Global Catalogue of Microorganisms (GCM) 10K type strain sequencing project: providing services to taxonomists for standard genome sequencing and annotation.</title>
        <authorList>
            <consortium name="The Broad Institute Genomics Platform"/>
            <consortium name="The Broad Institute Genome Sequencing Center for Infectious Disease"/>
            <person name="Wu L."/>
            <person name="Ma J."/>
        </authorList>
    </citation>
    <scope>NUCLEOTIDE SEQUENCE [LARGE SCALE GENOMIC DNA]</scope>
    <source>
        <strain evidence="9">JCM 30346</strain>
    </source>
</reference>
<feature type="transmembrane region" description="Helical" evidence="7">
    <location>
        <begin position="365"/>
        <end position="385"/>
    </location>
</feature>
<feature type="transmembrane region" description="Helical" evidence="7">
    <location>
        <begin position="412"/>
        <end position="433"/>
    </location>
</feature>
<protein>
    <submittedName>
        <fullName evidence="8">Purine-cytosine permease family protein</fullName>
    </submittedName>
</protein>
<feature type="transmembrane region" description="Helical" evidence="7">
    <location>
        <begin position="195"/>
        <end position="215"/>
    </location>
</feature>
<evidence type="ECO:0000256" key="7">
    <source>
        <dbReference type="SAM" id="Phobius"/>
    </source>
</evidence>
<evidence type="ECO:0000313" key="8">
    <source>
        <dbReference type="EMBL" id="MFC6083297.1"/>
    </source>
</evidence>
<dbReference type="PANTHER" id="PTHR30569">
    <property type="entry name" value="CYTOSINE TRANSPORTER CODB"/>
    <property type="match status" value="1"/>
</dbReference>
<keyword evidence="4 7" id="KW-1133">Transmembrane helix</keyword>
<keyword evidence="5 7" id="KW-0472">Membrane</keyword>
<dbReference type="RefSeq" id="WP_380755040.1">
    <property type="nucleotide sequence ID" value="NZ_JBHSRF010000026.1"/>
</dbReference>
<feature type="transmembrane region" description="Helical" evidence="7">
    <location>
        <begin position="165"/>
        <end position="183"/>
    </location>
</feature>
<dbReference type="Pfam" id="PF02133">
    <property type="entry name" value="Transp_cyt_pur"/>
    <property type="match status" value="1"/>
</dbReference>
<feature type="transmembrane region" description="Helical" evidence="7">
    <location>
        <begin position="260"/>
        <end position="279"/>
    </location>
</feature>
<comment type="similarity">
    <text evidence="2">Belongs to the purine-cytosine permease (2.A.39) family.</text>
</comment>
<organism evidence="8 9">
    <name type="scientific">Sphaerisporangium aureirubrum</name>
    <dbReference type="NCBI Taxonomy" id="1544736"/>
    <lineage>
        <taxon>Bacteria</taxon>
        <taxon>Bacillati</taxon>
        <taxon>Actinomycetota</taxon>
        <taxon>Actinomycetes</taxon>
        <taxon>Streptosporangiales</taxon>
        <taxon>Streptosporangiaceae</taxon>
        <taxon>Sphaerisporangium</taxon>
    </lineage>
</organism>
<dbReference type="InterPro" id="IPR030191">
    <property type="entry name" value="CodB"/>
</dbReference>
<dbReference type="Gene3D" id="1.10.4160.10">
    <property type="entry name" value="Hydantoin permease"/>
    <property type="match status" value="1"/>
</dbReference>
<feature type="transmembrane region" description="Helical" evidence="7">
    <location>
        <begin position="307"/>
        <end position="323"/>
    </location>
</feature>
<feature type="transmembrane region" description="Helical" evidence="7">
    <location>
        <begin position="100"/>
        <end position="123"/>
    </location>
</feature>
<feature type="region of interest" description="Disordered" evidence="6">
    <location>
        <begin position="436"/>
        <end position="456"/>
    </location>
</feature>
<evidence type="ECO:0000256" key="3">
    <source>
        <dbReference type="ARBA" id="ARBA00022692"/>
    </source>
</evidence>
<accession>A0ABW1NKN9</accession>
<evidence type="ECO:0000256" key="2">
    <source>
        <dbReference type="ARBA" id="ARBA00008974"/>
    </source>
</evidence>
<comment type="caution">
    <text evidence="8">The sequence shown here is derived from an EMBL/GenBank/DDBJ whole genome shotgun (WGS) entry which is preliminary data.</text>
</comment>
<feature type="transmembrane region" description="Helical" evidence="7">
    <location>
        <begin position="135"/>
        <end position="153"/>
    </location>
</feature>
<feature type="compositionally biased region" description="Basic and acidic residues" evidence="6">
    <location>
        <begin position="441"/>
        <end position="456"/>
    </location>
</feature>
<feature type="transmembrane region" description="Helical" evidence="7">
    <location>
        <begin position="227"/>
        <end position="254"/>
    </location>
</feature>